<accession>A0ABP8IKG0</accession>
<dbReference type="InterPro" id="IPR002938">
    <property type="entry name" value="FAD-bd"/>
</dbReference>
<organism evidence="2 3">
    <name type="scientific">Kangiella marina</name>
    <dbReference type="NCBI Taxonomy" id="1079178"/>
    <lineage>
        <taxon>Bacteria</taxon>
        <taxon>Pseudomonadati</taxon>
        <taxon>Pseudomonadota</taxon>
        <taxon>Gammaproteobacteria</taxon>
        <taxon>Kangiellales</taxon>
        <taxon>Kangiellaceae</taxon>
        <taxon>Kangiella</taxon>
    </lineage>
</organism>
<dbReference type="Gene3D" id="3.50.50.60">
    <property type="entry name" value="FAD/NAD(P)-binding domain"/>
    <property type="match status" value="1"/>
</dbReference>
<dbReference type="RefSeq" id="WP_345292387.1">
    <property type="nucleotide sequence ID" value="NZ_BAABFV010000001.1"/>
</dbReference>
<dbReference type="EMBL" id="BAABFV010000001">
    <property type="protein sequence ID" value="GAA4360616.1"/>
    <property type="molecule type" value="Genomic_DNA"/>
</dbReference>
<evidence type="ECO:0000313" key="3">
    <source>
        <dbReference type="Proteomes" id="UP001501011"/>
    </source>
</evidence>
<dbReference type="InterPro" id="IPR050816">
    <property type="entry name" value="Flavin-dep_Halogenase_NPB"/>
</dbReference>
<name>A0ABP8IKG0_9GAMM</name>
<sequence>MTEPAQTYDVVIIGAGPAGSLAASLLTQAQHRVLVVEKQHFPRFSIGESLLPQSMVYLEEAGLLQSVLDSAHELGFQYKNGAVFVSNQQQSVFDFADKSCDGPESTYQVKRASFDQLLAQKAQAFGAEFIFGSQLESIDFNPKPELIIRDEEGMASTIKADFVLDASGFGRVLPRLLDLDLPSEFPVRSSIFCHIQDNITDPTFDRNKILIETHPNEEDVWYWLIPFSDNTASLGCVAKPEFFERLRQGTAPDLEPLGNDQLLLRAVNQSTRLSKLLFAAVITQDAQQLTGYASNVKQLYGDHYALLGNAGEFLDPIFSSGVTIAFKSATLACDCLIKQFNQQAVCWNKDFAEPLRQGVNTFKAFVDSWYQQQLQDIIQFQDAPDNIRQMICSVLAGYAWDDNNPFVVEPKRRLNVLGELCAP</sequence>
<dbReference type="InterPro" id="IPR036188">
    <property type="entry name" value="FAD/NAD-bd_sf"/>
</dbReference>
<dbReference type="PANTHER" id="PTHR43747:SF1">
    <property type="entry name" value="SLR1998 PROTEIN"/>
    <property type="match status" value="1"/>
</dbReference>
<dbReference type="Proteomes" id="UP001501011">
    <property type="component" value="Unassembled WGS sequence"/>
</dbReference>
<proteinExistence type="predicted"/>
<dbReference type="PANTHER" id="PTHR43747">
    <property type="entry name" value="FAD-BINDING PROTEIN"/>
    <property type="match status" value="1"/>
</dbReference>
<reference evidence="3" key="1">
    <citation type="journal article" date="2019" name="Int. J. Syst. Evol. Microbiol.">
        <title>The Global Catalogue of Microorganisms (GCM) 10K type strain sequencing project: providing services to taxonomists for standard genome sequencing and annotation.</title>
        <authorList>
            <consortium name="The Broad Institute Genomics Platform"/>
            <consortium name="The Broad Institute Genome Sequencing Center for Infectious Disease"/>
            <person name="Wu L."/>
            <person name="Ma J."/>
        </authorList>
    </citation>
    <scope>NUCLEOTIDE SEQUENCE [LARGE SCALE GENOMIC DNA]</scope>
    <source>
        <strain evidence="3">JCM 17728</strain>
    </source>
</reference>
<keyword evidence="3" id="KW-1185">Reference proteome</keyword>
<gene>
    <name evidence="2" type="ORF">GCM10023151_12910</name>
</gene>
<dbReference type="SUPFAM" id="SSF51905">
    <property type="entry name" value="FAD/NAD(P)-binding domain"/>
    <property type="match status" value="1"/>
</dbReference>
<comment type="caution">
    <text evidence="2">The sequence shown here is derived from an EMBL/GenBank/DDBJ whole genome shotgun (WGS) entry which is preliminary data.</text>
</comment>
<feature type="domain" description="FAD-binding" evidence="1">
    <location>
        <begin position="8"/>
        <end position="229"/>
    </location>
</feature>
<protein>
    <submittedName>
        <fullName evidence="2">NAD(P)/FAD-dependent oxidoreductase</fullName>
    </submittedName>
</protein>
<evidence type="ECO:0000313" key="2">
    <source>
        <dbReference type="EMBL" id="GAA4360616.1"/>
    </source>
</evidence>
<evidence type="ECO:0000259" key="1">
    <source>
        <dbReference type="Pfam" id="PF01494"/>
    </source>
</evidence>
<dbReference type="Pfam" id="PF01494">
    <property type="entry name" value="FAD_binding_3"/>
    <property type="match status" value="1"/>
</dbReference>